<dbReference type="Proteomes" id="UP000602076">
    <property type="component" value="Unassembled WGS sequence"/>
</dbReference>
<dbReference type="InterPro" id="IPR006016">
    <property type="entry name" value="UspA"/>
</dbReference>
<comment type="similarity">
    <text evidence="1">Belongs to the universal stress protein A family.</text>
</comment>
<dbReference type="InterPro" id="IPR014729">
    <property type="entry name" value="Rossmann-like_a/b/a_fold"/>
</dbReference>
<evidence type="ECO:0000259" key="2">
    <source>
        <dbReference type="Pfam" id="PF00582"/>
    </source>
</evidence>
<dbReference type="PANTHER" id="PTHR46268:SF6">
    <property type="entry name" value="UNIVERSAL STRESS PROTEIN UP12"/>
    <property type="match status" value="1"/>
</dbReference>
<protein>
    <submittedName>
        <fullName evidence="3">Universal stress protein</fullName>
    </submittedName>
</protein>
<dbReference type="Pfam" id="PF00582">
    <property type="entry name" value="Usp"/>
    <property type="match status" value="1"/>
</dbReference>
<organism evidence="3 4">
    <name type="scientific">Peribacillus faecalis</name>
    <dbReference type="NCBI Taxonomy" id="2772559"/>
    <lineage>
        <taxon>Bacteria</taxon>
        <taxon>Bacillati</taxon>
        <taxon>Bacillota</taxon>
        <taxon>Bacilli</taxon>
        <taxon>Bacillales</taxon>
        <taxon>Bacillaceae</taxon>
        <taxon>Peribacillus</taxon>
    </lineage>
</organism>
<dbReference type="RefSeq" id="WP_190997284.1">
    <property type="nucleotide sequence ID" value="NZ_JACXSI010000009.1"/>
</dbReference>
<sequence length="139" mass="15255">MYQHIILAADGSEHSLRATEEAITIASLVSNCKVEVLFVVDYSKSKTDVIHSQGIEGLEISRRKKLLPIAEKLKENHIPYEIKLLHGEPGPTIVEHVNGSEADLVVIGSRGLNTLQEMVLGSVSHKVAKRVQCPVLIVK</sequence>
<keyword evidence="4" id="KW-1185">Reference proteome</keyword>
<dbReference type="PRINTS" id="PR01438">
    <property type="entry name" value="UNVRSLSTRESS"/>
</dbReference>
<feature type="domain" description="UspA" evidence="2">
    <location>
        <begin position="1"/>
        <end position="139"/>
    </location>
</feature>
<reference evidence="3" key="1">
    <citation type="submission" date="2020-09" db="EMBL/GenBank/DDBJ databases">
        <title>Bacillus faecalis sp. nov., a moderately halophilic bacterium isolated from cow faeces.</title>
        <authorList>
            <person name="Jiang L."/>
            <person name="Lee J."/>
        </authorList>
    </citation>
    <scope>NUCLEOTIDE SEQUENCE</scope>
    <source>
        <strain evidence="3">AGMB 02131</strain>
    </source>
</reference>
<gene>
    <name evidence="3" type="ORF">IEO70_05110</name>
</gene>
<dbReference type="AlphaFoldDB" id="A0A927HAA8"/>
<evidence type="ECO:0000313" key="3">
    <source>
        <dbReference type="EMBL" id="MBD3107739.1"/>
    </source>
</evidence>
<name>A0A927HAA8_9BACI</name>
<dbReference type="PANTHER" id="PTHR46268">
    <property type="entry name" value="STRESS RESPONSE PROTEIN NHAX"/>
    <property type="match status" value="1"/>
</dbReference>
<dbReference type="CDD" id="cd00293">
    <property type="entry name" value="USP-like"/>
    <property type="match status" value="1"/>
</dbReference>
<comment type="caution">
    <text evidence="3">The sequence shown here is derived from an EMBL/GenBank/DDBJ whole genome shotgun (WGS) entry which is preliminary data.</text>
</comment>
<dbReference type="SUPFAM" id="SSF52402">
    <property type="entry name" value="Adenine nucleotide alpha hydrolases-like"/>
    <property type="match status" value="1"/>
</dbReference>
<proteinExistence type="inferred from homology"/>
<dbReference type="EMBL" id="JACXSI010000009">
    <property type="protein sequence ID" value="MBD3107739.1"/>
    <property type="molecule type" value="Genomic_DNA"/>
</dbReference>
<evidence type="ECO:0000313" key="4">
    <source>
        <dbReference type="Proteomes" id="UP000602076"/>
    </source>
</evidence>
<dbReference type="Gene3D" id="3.40.50.620">
    <property type="entry name" value="HUPs"/>
    <property type="match status" value="1"/>
</dbReference>
<evidence type="ECO:0000256" key="1">
    <source>
        <dbReference type="ARBA" id="ARBA00008791"/>
    </source>
</evidence>
<dbReference type="InterPro" id="IPR006015">
    <property type="entry name" value="Universal_stress_UspA"/>
</dbReference>
<accession>A0A927HAA8</accession>